<dbReference type="AlphaFoldDB" id="A0A6P1NMS7"/>
<protein>
    <submittedName>
        <fullName evidence="6">TetR family transcriptional regulator</fullName>
    </submittedName>
</protein>
<dbReference type="PANTHER" id="PTHR30055">
    <property type="entry name" value="HTH-TYPE TRANSCRIPTIONAL REGULATOR RUTR"/>
    <property type="match status" value="1"/>
</dbReference>
<dbReference type="KEGG" id="psey:GU243_08605"/>
<sequence length="210" mass="22448">MAESQDHRKLPRRRGPALNSAIFEAVRAEIAESGYAGLTMDSVAERARASKASLYRRWPGRAALVLDAAYDAMPGPASAPDTGSLREDALAVMRHAARQLDGTVGLAIRGLLGEALQNPAVAAEIREYARGNAGKVMLTIIKQAVARGECDPALATDRTVEAGPALLRQRFIFSSLPIDDNYLVQVVDEVVLPLLGLSPPGVRGQKPNRT</sequence>
<keyword evidence="1" id="KW-0805">Transcription regulation</keyword>
<dbReference type="PANTHER" id="PTHR30055:SF225">
    <property type="entry name" value="TRANSCRIPTIONAL REGULATORY PROTEIN-RELATED"/>
    <property type="match status" value="1"/>
</dbReference>
<proteinExistence type="predicted"/>
<dbReference type="Pfam" id="PF16859">
    <property type="entry name" value="TetR_C_11"/>
    <property type="match status" value="1"/>
</dbReference>
<dbReference type="PROSITE" id="PS50977">
    <property type="entry name" value="HTH_TETR_2"/>
    <property type="match status" value="1"/>
</dbReference>
<evidence type="ECO:0000256" key="1">
    <source>
        <dbReference type="ARBA" id="ARBA00023015"/>
    </source>
</evidence>
<dbReference type="Gene3D" id="1.10.357.10">
    <property type="entry name" value="Tetracycline Repressor, domain 2"/>
    <property type="match status" value="1"/>
</dbReference>
<accession>A0A6P1NMS7</accession>
<dbReference type="InterPro" id="IPR036271">
    <property type="entry name" value="Tet_transcr_reg_TetR-rel_C_sf"/>
</dbReference>
<feature type="domain" description="HTH tetR-type" evidence="5">
    <location>
        <begin position="16"/>
        <end position="76"/>
    </location>
</feature>
<feature type="DNA-binding region" description="H-T-H motif" evidence="4">
    <location>
        <begin position="39"/>
        <end position="58"/>
    </location>
</feature>
<organism evidence="6 7">
    <name type="scientific">Pseudarthrobacter psychrotolerans</name>
    <dbReference type="NCBI Taxonomy" id="2697569"/>
    <lineage>
        <taxon>Bacteria</taxon>
        <taxon>Bacillati</taxon>
        <taxon>Actinomycetota</taxon>
        <taxon>Actinomycetes</taxon>
        <taxon>Micrococcales</taxon>
        <taxon>Micrococcaceae</taxon>
        <taxon>Pseudarthrobacter</taxon>
    </lineage>
</organism>
<dbReference type="InterPro" id="IPR011075">
    <property type="entry name" value="TetR_C"/>
</dbReference>
<keyword evidence="3" id="KW-0804">Transcription</keyword>
<gene>
    <name evidence="6" type="ORF">GU243_08605</name>
</gene>
<dbReference type="InterPro" id="IPR001647">
    <property type="entry name" value="HTH_TetR"/>
</dbReference>
<evidence type="ECO:0000259" key="5">
    <source>
        <dbReference type="PROSITE" id="PS50977"/>
    </source>
</evidence>
<evidence type="ECO:0000313" key="7">
    <source>
        <dbReference type="Proteomes" id="UP000464186"/>
    </source>
</evidence>
<evidence type="ECO:0000256" key="2">
    <source>
        <dbReference type="ARBA" id="ARBA00023125"/>
    </source>
</evidence>
<evidence type="ECO:0000256" key="4">
    <source>
        <dbReference type="PROSITE-ProRule" id="PRU00335"/>
    </source>
</evidence>
<dbReference type="Pfam" id="PF00440">
    <property type="entry name" value="TetR_N"/>
    <property type="match status" value="1"/>
</dbReference>
<dbReference type="GO" id="GO:0003700">
    <property type="term" value="F:DNA-binding transcription factor activity"/>
    <property type="evidence" value="ECO:0007669"/>
    <property type="project" value="TreeGrafter"/>
</dbReference>
<dbReference type="SUPFAM" id="SSF48498">
    <property type="entry name" value="Tetracyclin repressor-like, C-terminal domain"/>
    <property type="match status" value="1"/>
</dbReference>
<dbReference type="Gene3D" id="1.10.10.60">
    <property type="entry name" value="Homeodomain-like"/>
    <property type="match status" value="1"/>
</dbReference>
<evidence type="ECO:0000256" key="3">
    <source>
        <dbReference type="ARBA" id="ARBA00023163"/>
    </source>
</evidence>
<keyword evidence="7" id="KW-1185">Reference proteome</keyword>
<dbReference type="InterPro" id="IPR050109">
    <property type="entry name" value="HTH-type_TetR-like_transc_reg"/>
</dbReference>
<dbReference type="SUPFAM" id="SSF46689">
    <property type="entry name" value="Homeodomain-like"/>
    <property type="match status" value="1"/>
</dbReference>
<evidence type="ECO:0000313" key="6">
    <source>
        <dbReference type="EMBL" id="QHK19780.1"/>
    </source>
</evidence>
<name>A0A6P1NMS7_9MICC</name>
<dbReference type="Proteomes" id="UP000464186">
    <property type="component" value="Chromosome"/>
</dbReference>
<dbReference type="GO" id="GO:0000976">
    <property type="term" value="F:transcription cis-regulatory region binding"/>
    <property type="evidence" value="ECO:0007669"/>
    <property type="project" value="TreeGrafter"/>
</dbReference>
<keyword evidence="2 4" id="KW-0238">DNA-binding</keyword>
<dbReference type="InterPro" id="IPR009057">
    <property type="entry name" value="Homeodomain-like_sf"/>
</dbReference>
<dbReference type="EMBL" id="CP047898">
    <property type="protein sequence ID" value="QHK19780.1"/>
    <property type="molecule type" value="Genomic_DNA"/>
</dbReference>
<reference evidence="6 7" key="1">
    <citation type="submission" date="2020-01" db="EMBL/GenBank/DDBJ databases">
        <title>Pseudarthrobacter psychrotolerans sp. nov., isolated from antarctic soil.</title>
        <authorList>
            <person name="Shin Y."/>
            <person name="Park W."/>
        </authorList>
    </citation>
    <scope>NUCLEOTIDE SEQUENCE [LARGE SCALE GENOMIC DNA]</scope>
    <source>
        <strain evidence="6 7">YJ56</strain>
    </source>
</reference>